<accession>A0ABT0GGL5</accession>
<evidence type="ECO:0000313" key="3">
    <source>
        <dbReference type="Proteomes" id="UP001431449"/>
    </source>
</evidence>
<protein>
    <submittedName>
        <fullName evidence="2">Uncharacterized protein</fullName>
    </submittedName>
</protein>
<dbReference type="Proteomes" id="UP001431449">
    <property type="component" value="Unassembled WGS sequence"/>
</dbReference>
<keyword evidence="1" id="KW-0812">Transmembrane</keyword>
<dbReference type="EMBL" id="JALNMH010000005">
    <property type="protein sequence ID" value="MCK7593492.1"/>
    <property type="molecule type" value="Genomic_DNA"/>
</dbReference>
<evidence type="ECO:0000256" key="1">
    <source>
        <dbReference type="SAM" id="Phobius"/>
    </source>
</evidence>
<name>A0ABT0GGL5_9GAMM</name>
<sequence length="253" mass="27720">MAAPLVYRTPEDDPGLELGRHLIEQGLERQPDKGAAIWSGSLDGRRVEVAVARQKRTRYVGDIRYSKQLGFMLSIRMDCAVKTRLAFVREGLARQGFVRWLHARFGRQQVRDMPEGLEGFCAVAADADWTRNLLAKPRAAALLPDLLAGTGRQGHKLPGVQLMPGELSYTSPTLEGEAFTLERFKPVLEGLQTLASIAEQLPPPAQPSEQAGLERLLRGDPKKGALILIAIVLGGVLLVSALFIGLLIWVATR</sequence>
<organism evidence="2 3">
    <name type="scientific">Pseudomarimonas salicorniae</name>
    <dbReference type="NCBI Taxonomy" id="2933270"/>
    <lineage>
        <taxon>Bacteria</taxon>
        <taxon>Pseudomonadati</taxon>
        <taxon>Pseudomonadota</taxon>
        <taxon>Gammaproteobacteria</taxon>
        <taxon>Lysobacterales</taxon>
        <taxon>Lysobacteraceae</taxon>
        <taxon>Pseudomarimonas</taxon>
    </lineage>
</organism>
<comment type="caution">
    <text evidence="2">The sequence shown here is derived from an EMBL/GenBank/DDBJ whole genome shotgun (WGS) entry which is preliminary data.</text>
</comment>
<keyword evidence="1" id="KW-1133">Transmembrane helix</keyword>
<gene>
    <name evidence="2" type="ORF">M0G41_07405</name>
</gene>
<keyword evidence="3" id="KW-1185">Reference proteome</keyword>
<reference evidence="2" key="1">
    <citation type="submission" date="2022-04" db="EMBL/GenBank/DDBJ databases">
        <title>Lysobacter sp. CAU 1642 isolated from sea sand.</title>
        <authorList>
            <person name="Kim W."/>
        </authorList>
    </citation>
    <scope>NUCLEOTIDE SEQUENCE</scope>
    <source>
        <strain evidence="2">CAU 1642</strain>
    </source>
</reference>
<keyword evidence="1" id="KW-0472">Membrane</keyword>
<dbReference type="RefSeq" id="WP_248207120.1">
    <property type="nucleotide sequence ID" value="NZ_JALNMH010000005.1"/>
</dbReference>
<proteinExistence type="predicted"/>
<evidence type="ECO:0000313" key="2">
    <source>
        <dbReference type="EMBL" id="MCK7593492.1"/>
    </source>
</evidence>
<feature type="transmembrane region" description="Helical" evidence="1">
    <location>
        <begin position="225"/>
        <end position="251"/>
    </location>
</feature>